<gene>
    <name evidence="6" type="ORF">M407DRAFT_22654</name>
</gene>
<dbReference type="GO" id="GO:0005524">
    <property type="term" value="F:ATP binding"/>
    <property type="evidence" value="ECO:0007669"/>
    <property type="project" value="InterPro"/>
</dbReference>
<dbReference type="SMART" id="SM00220">
    <property type="entry name" value="S_TKc"/>
    <property type="match status" value="1"/>
</dbReference>
<dbReference type="Gene3D" id="1.25.40.10">
    <property type="entry name" value="Tetratricopeptide repeat domain"/>
    <property type="match status" value="2"/>
</dbReference>
<dbReference type="PANTHER" id="PTHR45641:SF19">
    <property type="entry name" value="NEPHROCYSTIN-3"/>
    <property type="match status" value="1"/>
</dbReference>
<protein>
    <recommendedName>
        <fullName evidence="5">Protein kinase domain-containing protein</fullName>
    </recommendedName>
</protein>
<feature type="domain" description="Protein kinase" evidence="5">
    <location>
        <begin position="39"/>
        <end position="359"/>
    </location>
</feature>
<feature type="repeat" description="TPR" evidence="3">
    <location>
        <begin position="578"/>
        <end position="611"/>
    </location>
</feature>
<accession>A0A0C3QC20</accession>
<evidence type="ECO:0000259" key="5">
    <source>
        <dbReference type="PROSITE" id="PS50011"/>
    </source>
</evidence>
<proteinExistence type="predicted"/>
<name>A0A0C3QC20_9AGAM</name>
<dbReference type="Gene3D" id="1.10.510.10">
    <property type="entry name" value="Transferase(Phosphotransferase) domain 1"/>
    <property type="match status" value="1"/>
</dbReference>
<dbReference type="Pfam" id="PF13424">
    <property type="entry name" value="TPR_12"/>
    <property type="match status" value="3"/>
</dbReference>
<feature type="region of interest" description="Disordered" evidence="4">
    <location>
        <begin position="214"/>
        <end position="240"/>
    </location>
</feature>
<dbReference type="AlphaFoldDB" id="A0A0C3QC20"/>
<dbReference type="PROSITE" id="PS50011">
    <property type="entry name" value="PROTEIN_KINASE_DOM"/>
    <property type="match status" value="1"/>
</dbReference>
<dbReference type="InterPro" id="IPR008271">
    <property type="entry name" value="Ser/Thr_kinase_AS"/>
</dbReference>
<evidence type="ECO:0000256" key="1">
    <source>
        <dbReference type="ARBA" id="ARBA00022737"/>
    </source>
</evidence>
<dbReference type="SUPFAM" id="SSF48452">
    <property type="entry name" value="TPR-like"/>
    <property type="match status" value="2"/>
</dbReference>
<organism evidence="6 7">
    <name type="scientific">Tulasnella calospora MUT 4182</name>
    <dbReference type="NCBI Taxonomy" id="1051891"/>
    <lineage>
        <taxon>Eukaryota</taxon>
        <taxon>Fungi</taxon>
        <taxon>Dikarya</taxon>
        <taxon>Basidiomycota</taxon>
        <taxon>Agaricomycotina</taxon>
        <taxon>Agaricomycetes</taxon>
        <taxon>Cantharellales</taxon>
        <taxon>Tulasnellaceae</taxon>
        <taxon>Tulasnella</taxon>
    </lineage>
</organism>
<dbReference type="InterPro" id="IPR000719">
    <property type="entry name" value="Prot_kinase_dom"/>
</dbReference>
<evidence type="ECO:0000256" key="3">
    <source>
        <dbReference type="PROSITE-ProRule" id="PRU00339"/>
    </source>
</evidence>
<dbReference type="Pfam" id="PF00069">
    <property type="entry name" value="Pkinase"/>
    <property type="match status" value="1"/>
</dbReference>
<dbReference type="PANTHER" id="PTHR45641">
    <property type="entry name" value="TETRATRICOPEPTIDE REPEAT PROTEIN (AFU_ORTHOLOGUE AFUA_6G03870)"/>
    <property type="match status" value="1"/>
</dbReference>
<reference evidence="6 7" key="1">
    <citation type="submission" date="2014-04" db="EMBL/GenBank/DDBJ databases">
        <authorList>
            <consortium name="DOE Joint Genome Institute"/>
            <person name="Kuo A."/>
            <person name="Girlanda M."/>
            <person name="Perotto S."/>
            <person name="Kohler A."/>
            <person name="Nagy L.G."/>
            <person name="Floudas D."/>
            <person name="Copeland A."/>
            <person name="Barry K.W."/>
            <person name="Cichocki N."/>
            <person name="Veneault-Fourrey C."/>
            <person name="LaButti K."/>
            <person name="Lindquist E.A."/>
            <person name="Lipzen A."/>
            <person name="Lundell T."/>
            <person name="Morin E."/>
            <person name="Murat C."/>
            <person name="Sun H."/>
            <person name="Tunlid A."/>
            <person name="Henrissat B."/>
            <person name="Grigoriev I.V."/>
            <person name="Hibbett D.S."/>
            <person name="Martin F."/>
            <person name="Nordberg H.P."/>
            <person name="Cantor M.N."/>
            <person name="Hua S.X."/>
        </authorList>
    </citation>
    <scope>NUCLEOTIDE SEQUENCE [LARGE SCALE GENOMIC DNA]</scope>
    <source>
        <strain evidence="6 7">MUT 4182</strain>
    </source>
</reference>
<sequence>MDPSSVRADDASAIERTTIAKEKLGKLTHIRIHPARVVIPESNRVRRGGYASVAVATLLPLEKSDRLPYGPGDDTSSLSTKDGTHVAVKRLTILDNTDLSGLLRAFVREIGIVASIRHPNIVRLLGFVEDIQGRIAWMIFPWEANGNIREFLSSRRLTVPERISLINDVVTGVEYLHSREPPIWHGDLKSLNILVNDEGGAVVTDFGSARVLSDRDTKRPNSEPVSLFEPTPIPDDDNGFTGSERPELITVLRALTGPAWSTRWASPERLNGQSPDLPSDIWALGWVCWEVMTDSLPFHGISNDANIILRVVTGKLPPIGENEHMAQIRALCGLLLDCWNPDPNRRPTASDCLRIISYMPMSVPPRSSQDDDTSISSFALLMALGQMHLRQSNQSTALQMLQHALDIARANAEEPRIAAALNGIGEIKILLNKPLEATSFYEEALDLSSRAGDDWEQANALHGLGRVYAQQDRIEEAISAHTDAKTVCVRIGNHLGEANALNRLGGLYVREQQYTEATSAYEAAKEIFNSIQNEQGKGASACGLGDVYSFQGRFEEAIPMYEEAREIFSRIGEDRGAGKATNYLAAVYRSQTRYSEAISEYEKALNIFSGMQGGEFGKLEALMGLGGIYKKQGQYQKTASTYNGILNIYAALGDQRGRAKAMIKLATVYRQQSRHSEAGPLFVEAEQICISLQDWVGKAKATRGLGLTLISEQRYAEAMPPLNDALLIFQLYGLSEAAAECTAILQRLDSQLASAQVE</sequence>
<evidence type="ECO:0000256" key="2">
    <source>
        <dbReference type="ARBA" id="ARBA00022803"/>
    </source>
</evidence>
<dbReference type="OrthoDB" id="431454at2759"/>
<dbReference type="GO" id="GO:0004672">
    <property type="term" value="F:protein kinase activity"/>
    <property type="evidence" value="ECO:0007669"/>
    <property type="project" value="InterPro"/>
</dbReference>
<dbReference type="InterPro" id="IPR011009">
    <property type="entry name" value="Kinase-like_dom_sf"/>
</dbReference>
<evidence type="ECO:0000256" key="4">
    <source>
        <dbReference type="SAM" id="MobiDB-lite"/>
    </source>
</evidence>
<keyword evidence="2 3" id="KW-0802">TPR repeat</keyword>
<dbReference type="HOGENOM" id="CLU_000288_7_37_1"/>
<dbReference type="STRING" id="1051891.A0A0C3QC20"/>
<dbReference type="SUPFAM" id="SSF56112">
    <property type="entry name" value="Protein kinase-like (PK-like)"/>
    <property type="match status" value="1"/>
</dbReference>
<dbReference type="InterPro" id="IPR011990">
    <property type="entry name" value="TPR-like_helical_dom_sf"/>
</dbReference>
<reference evidence="7" key="2">
    <citation type="submission" date="2015-01" db="EMBL/GenBank/DDBJ databases">
        <title>Evolutionary Origins and Diversification of the Mycorrhizal Mutualists.</title>
        <authorList>
            <consortium name="DOE Joint Genome Institute"/>
            <consortium name="Mycorrhizal Genomics Consortium"/>
            <person name="Kohler A."/>
            <person name="Kuo A."/>
            <person name="Nagy L.G."/>
            <person name="Floudas D."/>
            <person name="Copeland A."/>
            <person name="Barry K.W."/>
            <person name="Cichocki N."/>
            <person name="Veneault-Fourrey C."/>
            <person name="LaButti K."/>
            <person name="Lindquist E.A."/>
            <person name="Lipzen A."/>
            <person name="Lundell T."/>
            <person name="Morin E."/>
            <person name="Murat C."/>
            <person name="Riley R."/>
            <person name="Ohm R."/>
            <person name="Sun H."/>
            <person name="Tunlid A."/>
            <person name="Henrissat B."/>
            <person name="Grigoriev I.V."/>
            <person name="Hibbett D.S."/>
            <person name="Martin F."/>
        </authorList>
    </citation>
    <scope>NUCLEOTIDE SEQUENCE [LARGE SCALE GENOMIC DNA]</scope>
    <source>
        <strain evidence="7">MUT 4182</strain>
    </source>
</reference>
<dbReference type="PROSITE" id="PS00108">
    <property type="entry name" value="PROTEIN_KINASE_ST"/>
    <property type="match status" value="1"/>
</dbReference>
<dbReference type="InterPro" id="IPR019734">
    <property type="entry name" value="TPR_rpt"/>
</dbReference>
<keyword evidence="7" id="KW-1185">Reference proteome</keyword>
<keyword evidence="1" id="KW-0677">Repeat</keyword>
<dbReference type="EMBL" id="KN822998">
    <property type="protein sequence ID" value="KIO28175.1"/>
    <property type="molecule type" value="Genomic_DNA"/>
</dbReference>
<evidence type="ECO:0000313" key="7">
    <source>
        <dbReference type="Proteomes" id="UP000054248"/>
    </source>
</evidence>
<dbReference type="PROSITE" id="PS50005">
    <property type="entry name" value="TPR"/>
    <property type="match status" value="1"/>
</dbReference>
<dbReference type="Proteomes" id="UP000054248">
    <property type="component" value="Unassembled WGS sequence"/>
</dbReference>
<evidence type="ECO:0000313" key="6">
    <source>
        <dbReference type="EMBL" id="KIO28175.1"/>
    </source>
</evidence>
<dbReference type="SMART" id="SM00028">
    <property type="entry name" value="TPR"/>
    <property type="match status" value="9"/>
</dbReference>